<evidence type="ECO:0000259" key="4">
    <source>
        <dbReference type="Pfam" id="PF13193"/>
    </source>
</evidence>
<dbReference type="FunFam" id="3.30.300.30:FF:000008">
    <property type="entry name" value="2,3-dihydroxybenzoate-AMP ligase"/>
    <property type="match status" value="1"/>
</dbReference>
<feature type="domain" description="AMP-dependent synthetase/ligase" evidence="3">
    <location>
        <begin position="16"/>
        <end position="372"/>
    </location>
</feature>
<dbReference type="InterPro" id="IPR042099">
    <property type="entry name" value="ANL_N_sf"/>
</dbReference>
<dbReference type="NCBIfam" id="NF004837">
    <property type="entry name" value="PRK06187.1"/>
    <property type="match status" value="1"/>
</dbReference>
<dbReference type="Pfam" id="PF13193">
    <property type="entry name" value="AMP-binding_C"/>
    <property type="match status" value="1"/>
</dbReference>
<feature type="domain" description="AMP-binding enzyme C-terminal" evidence="4">
    <location>
        <begin position="423"/>
        <end position="498"/>
    </location>
</feature>
<dbReference type="InterPro" id="IPR020845">
    <property type="entry name" value="AMP-binding_CS"/>
</dbReference>
<evidence type="ECO:0000259" key="3">
    <source>
        <dbReference type="Pfam" id="PF00501"/>
    </source>
</evidence>
<dbReference type="RefSeq" id="WP_104357117.1">
    <property type="nucleotide sequence ID" value="NZ_CP064338.1"/>
</dbReference>
<comment type="caution">
    <text evidence="5">The sequence shown here is derived from an EMBL/GenBank/DDBJ whole genome shotgun (WGS) entry which is preliminary data.</text>
</comment>
<evidence type="ECO:0000256" key="1">
    <source>
        <dbReference type="ARBA" id="ARBA00006432"/>
    </source>
</evidence>
<keyword evidence="2" id="KW-0436">Ligase</keyword>
<dbReference type="PROSITE" id="PS00455">
    <property type="entry name" value="AMP_BINDING"/>
    <property type="match status" value="1"/>
</dbReference>
<evidence type="ECO:0000313" key="5">
    <source>
        <dbReference type="EMBL" id="PPE70142.1"/>
    </source>
</evidence>
<dbReference type="Gene3D" id="3.40.50.12780">
    <property type="entry name" value="N-terminal domain of ligase-like"/>
    <property type="match status" value="1"/>
</dbReference>
<dbReference type="InterPro" id="IPR050237">
    <property type="entry name" value="ATP-dep_AMP-bd_enzyme"/>
</dbReference>
<dbReference type="AlphaFoldDB" id="A0A2S5T5B5"/>
<accession>A0A2S5T5B5</accession>
<sequence length="517" mass="56798">MAIRPPISPGQWINSRAELLPMRPALTFQGTTWTYRELVEQIDRLAGALHAQGVRQGDRVGFLAFNHSMFLVALFATSKLGAIYVPLNFRLTGAELEFIINDAGVHTLIVGPDHQSVLEPVRGALKCQRFFGFGGHSETWPDIAREMERATPVHAAAEMDPDDVAILIYTSGTTGRPKGSMMTVGNIWATMVNEMLMVDVLSTDTLLTYAPLFHVGGLNVLTMTTILKGAHVVLHQSFDPGQVIADIARYKVTLAFAVPAMLLFISQHPDFEKADTSTLRSVSVGGAPCPEPLLKLYNGRGIAVNQGYGLTETCAMASFLTPEWCWQKMGSVGKPPPLTQLRVIDATGEVITQPHARGEICVRGLNVTRGYWNRPDATRDALSEDGWLRTGDVGYFDEDGFYYICDRVKDMVITGGENVYPAEVESVLYEHPSIAEVAVIGEPDEKWGEAVTAVVALKPGTTLTLEQLQEHASQKLARYKIPRRMHIVPALPRNPTGKVLKYVLRDRFAKSAGGEKQ</sequence>
<dbReference type="PANTHER" id="PTHR43767:SF1">
    <property type="entry name" value="NONRIBOSOMAL PEPTIDE SYNTHASE PES1 (EUROFUNG)-RELATED"/>
    <property type="match status" value="1"/>
</dbReference>
<dbReference type="CDD" id="cd17631">
    <property type="entry name" value="FACL_FadD13-like"/>
    <property type="match status" value="1"/>
</dbReference>
<dbReference type="EMBL" id="PSNY01000007">
    <property type="protein sequence ID" value="PPE70142.1"/>
    <property type="molecule type" value="Genomic_DNA"/>
</dbReference>
<dbReference type="InterPro" id="IPR045851">
    <property type="entry name" value="AMP-bd_C_sf"/>
</dbReference>
<dbReference type="InterPro" id="IPR025110">
    <property type="entry name" value="AMP-bd_C"/>
</dbReference>
<evidence type="ECO:0000313" key="6">
    <source>
        <dbReference type="Proteomes" id="UP000239406"/>
    </source>
</evidence>
<gene>
    <name evidence="5" type="ORF">C1702_07735</name>
</gene>
<dbReference type="PANTHER" id="PTHR43767">
    <property type="entry name" value="LONG-CHAIN-FATTY-ACID--COA LIGASE"/>
    <property type="match status" value="1"/>
</dbReference>
<dbReference type="GO" id="GO:0016878">
    <property type="term" value="F:acid-thiol ligase activity"/>
    <property type="evidence" value="ECO:0007669"/>
    <property type="project" value="UniProtKB-ARBA"/>
</dbReference>
<name>A0A2S5T5B5_9BURK</name>
<comment type="similarity">
    <text evidence="1">Belongs to the ATP-dependent AMP-binding enzyme family.</text>
</comment>
<protein>
    <submittedName>
        <fullName evidence="5">Acyl-CoA synthetase</fullName>
    </submittedName>
</protein>
<reference evidence="5 6" key="1">
    <citation type="submission" date="2018-02" db="EMBL/GenBank/DDBJ databases">
        <title>Reclassifiation of [Polyangium] brachysporum DSM 7029 as Guopingzhaonella breviflexa gen. nov., sp. nov., a member of the family Comamonadaceae.</title>
        <authorList>
            <person name="Tang B."/>
        </authorList>
    </citation>
    <scope>NUCLEOTIDE SEQUENCE [LARGE SCALE GENOMIC DNA]</scope>
    <source>
        <strain evidence="5 6">DSM 15344</strain>
    </source>
</reference>
<dbReference type="Proteomes" id="UP000239406">
    <property type="component" value="Unassembled WGS sequence"/>
</dbReference>
<organism evidence="5 6">
    <name type="scientific">Caldimonas thermodepolymerans</name>
    <dbReference type="NCBI Taxonomy" id="215580"/>
    <lineage>
        <taxon>Bacteria</taxon>
        <taxon>Pseudomonadati</taxon>
        <taxon>Pseudomonadota</taxon>
        <taxon>Betaproteobacteria</taxon>
        <taxon>Burkholderiales</taxon>
        <taxon>Sphaerotilaceae</taxon>
        <taxon>Caldimonas</taxon>
    </lineage>
</organism>
<dbReference type="SUPFAM" id="SSF56801">
    <property type="entry name" value="Acetyl-CoA synthetase-like"/>
    <property type="match status" value="1"/>
</dbReference>
<proteinExistence type="inferred from homology"/>
<evidence type="ECO:0000256" key="2">
    <source>
        <dbReference type="ARBA" id="ARBA00022598"/>
    </source>
</evidence>
<dbReference type="Pfam" id="PF00501">
    <property type="entry name" value="AMP-binding"/>
    <property type="match status" value="1"/>
</dbReference>
<dbReference type="InterPro" id="IPR000873">
    <property type="entry name" value="AMP-dep_synth/lig_dom"/>
</dbReference>
<keyword evidence="6" id="KW-1185">Reference proteome</keyword>
<dbReference type="Gene3D" id="3.30.300.30">
    <property type="match status" value="1"/>
</dbReference>